<keyword evidence="3" id="KW-0804">Transcription</keyword>
<dbReference type="RefSeq" id="WP_177287829.1">
    <property type="nucleotide sequence ID" value="NZ_FOVH01000013.1"/>
</dbReference>
<keyword evidence="2 4" id="KW-0238">DNA-binding</keyword>
<feature type="region of interest" description="Disordered" evidence="5">
    <location>
        <begin position="1"/>
        <end position="32"/>
    </location>
</feature>
<feature type="DNA-binding region" description="H-T-H motif" evidence="4">
    <location>
        <begin position="55"/>
        <end position="74"/>
    </location>
</feature>
<dbReference type="PROSITE" id="PS50977">
    <property type="entry name" value="HTH_TETR_2"/>
    <property type="match status" value="1"/>
</dbReference>
<dbReference type="SUPFAM" id="SSF48498">
    <property type="entry name" value="Tetracyclin repressor-like, C-terminal domain"/>
    <property type="match status" value="1"/>
</dbReference>
<dbReference type="Pfam" id="PF02909">
    <property type="entry name" value="TetR_C_1"/>
    <property type="match status" value="1"/>
</dbReference>
<dbReference type="GO" id="GO:0003677">
    <property type="term" value="F:DNA binding"/>
    <property type="evidence" value="ECO:0007669"/>
    <property type="project" value="UniProtKB-UniRule"/>
</dbReference>
<evidence type="ECO:0000259" key="6">
    <source>
        <dbReference type="PROSITE" id="PS50977"/>
    </source>
</evidence>
<gene>
    <name evidence="7" type="ORF">SAMN04489713_11362</name>
</gene>
<dbReference type="SUPFAM" id="SSF46689">
    <property type="entry name" value="Homeodomain-like"/>
    <property type="match status" value="1"/>
</dbReference>
<name>A0A1I5PAT8_9ACTN</name>
<evidence type="ECO:0000256" key="2">
    <source>
        <dbReference type="ARBA" id="ARBA00023125"/>
    </source>
</evidence>
<proteinExistence type="predicted"/>
<evidence type="ECO:0000256" key="3">
    <source>
        <dbReference type="ARBA" id="ARBA00023163"/>
    </source>
</evidence>
<dbReference type="Gene3D" id="1.10.357.10">
    <property type="entry name" value="Tetracycline Repressor, domain 2"/>
    <property type="match status" value="1"/>
</dbReference>
<dbReference type="EMBL" id="FOVH01000013">
    <property type="protein sequence ID" value="SFP31037.1"/>
    <property type="molecule type" value="Genomic_DNA"/>
</dbReference>
<evidence type="ECO:0000256" key="1">
    <source>
        <dbReference type="ARBA" id="ARBA00023015"/>
    </source>
</evidence>
<evidence type="ECO:0000313" key="8">
    <source>
        <dbReference type="Proteomes" id="UP000183413"/>
    </source>
</evidence>
<dbReference type="InterPro" id="IPR004111">
    <property type="entry name" value="Repressor_TetR_C"/>
</dbReference>
<accession>A0A1I5PAT8</accession>
<reference evidence="7 8" key="1">
    <citation type="submission" date="2016-10" db="EMBL/GenBank/DDBJ databases">
        <authorList>
            <person name="de Groot N.N."/>
        </authorList>
    </citation>
    <scope>NUCLEOTIDE SEQUENCE [LARGE SCALE GENOMIC DNA]</scope>
    <source>
        <strain evidence="7 8">DSM 43067</strain>
    </source>
</reference>
<dbReference type="InParanoid" id="A0A1I5PAT8"/>
<evidence type="ECO:0000313" key="7">
    <source>
        <dbReference type="EMBL" id="SFP31037.1"/>
    </source>
</evidence>
<evidence type="ECO:0000256" key="5">
    <source>
        <dbReference type="SAM" id="MobiDB-lite"/>
    </source>
</evidence>
<dbReference type="eggNOG" id="COG1309">
    <property type="taxonomic scope" value="Bacteria"/>
</dbReference>
<feature type="domain" description="HTH tetR-type" evidence="6">
    <location>
        <begin position="32"/>
        <end position="92"/>
    </location>
</feature>
<keyword evidence="1" id="KW-0805">Transcription regulation</keyword>
<dbReference type="InterPro" id="IPR036271">
    <property type="entry name" value="Tet_transcr_reg_TetR-rel_C_sf"/>
</dbReference>
<dbReference type="STRING" id="1993.SAMN04489713_11362"/>
<protein>
    <submittedName>
        <fullName evidence="7">Regulatory protein, tetR family</fullName>
    </submittedName>
</protein>
<dbReference type="InterPro" id="IPR001647">
    <property type="entry name" value="HTH_TetR"/>
</dbReference>
<organism evidence="7 8">
    <name type="scientific">Actinomadura madurae</name>
    <dbReference type="NCBI Taxonomy" id="1993"/>
    <lineage>
        <taxon>Bacteria</taxon>
        <taxon>Bacillati</taxon>
        <taxon>Actinomycetota</taxon>
        <taxon>Actinomycetes</taxon>
        <taxon>Streptosporangiales</taxon>
        <taxon>Thermomonosporaceae</taxon>
        <taxon>Actinomadura</taxon>
    </lineage>
</organism>
<dbReference type="Proteomes" id="UP000183413">
    <property type="component" value="Unassembled WGS sequence"/>
</dbReference>
<feature type="compositionally biased region" description="Pro residues" evidence="5">
    <location>
        <begin position="11"/>
        <end position="21"/>
    </location>
</feature>
<feature type="compositionally biased region" description="Low complexity" evidence="5">
    <location>
        <begin position="1"/>
        <end position="10"/>
    </location>
</feature>
<dbReference type="AlphaFoldDB" id="A0A1I5PAT8"/>
<sequence>MATSPPHAGGPRPPARPPARPGPRRSADRRPAIRPDAIVDAAVALTAESGIEGWTIRDLTARLDSWPQVVYHHIGSREAVVHEVVERVVALFPVPAPGLHWRDWFRDLLLGIRPVLTAHRGVARRLALYGPTVPSALPIIDRGVRLLHAGGLGDEATAAYGVLFNSALMPLALEDDRVRLDAHPDDRDLLLMVRDGDRCPGPDDCDGTGLCLFAGSLDRLNSSDEARAAFTEQFYAYTIDRALDGVQARIEQSGAAG</sequence>
<keyword evidence="8" id="KW-1185">Reference proteome</keyword>
<dbReference type="GO" id="GO:0045892">
    <property type="term" value="P:negative regulation of DNA-templated transcription"/>
    <property type="evidence" value="ECO:0007669"/>
    <property type="project" value="InterPro"/>
</dbReference>
<dbReference type="InterPro" id="IPR009057">
    <property type="entry name" value="Homeodomain-like_sf"/>
</dbReference>
<evidence type="ECO:0000256" key="4">
    <source>
        <dbReference type="PROSITE-ProRule" id="PRU00335"/>
    </source>
</evidence>